<dbReference type="GO" id="GO:0008757">
    <property type="term" value="F:S-adenosylmethionine-dependent methyltransferase activity"/>
    <property type="evidence" value="ECO:0007669"/>
    <property type="project" value="InterPro"/>
</dbReference>
<dbReference type="Pfam" id="PF13847">
    <property type="entry name" value="Methyltransf_31"/>
    <property type="match status" value="1"/>
</dbReference>
<dbReference type="PANTHER" id="PTHR43861">
    <property type="entry name" value="TRANS-ACONITATE 2-METHYLTRANSFERASE-RELATED"/>
    <property type="match status" value="1"/>
</dbReference>
<dbReference type="Gene3D" id="3.40.50.150">
    <property type="entry name" value="Vaccinia Virus protein VP39"/>
    <property type="match status" value="1"/>
</dbReference>
<dbReference type="InterPro" id="IPR025714">
    <property type="entry name" value="Methyltranfer_dom"/>
</dbReference>
<organism evidence="2 3">
    <name type="scientific">Xanthomonas campestris pv. papavericola</name>
    <dbReference type="NCBI Taxonomy" id="487881"/>
    <lineage>
        <taxon>Bacteria</taxon>
        <taxon>Pseudomonadati</taxon>
        <taxon>Pseudomonadota</taxon>
        <taxon>Gammaproteobacteria</taxon>
        <taxon>Lysobacterales</taxon>
        <taxon>Lysobacteraceae</taxon>
        <taxon>Xanthomonas</taxon>
    </lineage>
</organism>
<dbReference type="EC" id="2.1.-.-" evidence="2"/>
<comment type="caution">
    <text evidence="2">The sequence shown here is derived from an EMBL/GenBank/DDBJ whole genome shotgun (WGS) entry which is preliminary data.</text>
</comment>
<gene>
    <name evidence="2" type="ORF">LLE72_017920</name>
</gene>
<keyword evidence="2" id="KW-0808">Transferase</keyword>
<reference evidence="2" key="2">
    <citation type="submission" date="2024-01" db="EMBL/GenBank/DDBJ databases">
        <title>Long-read genome sequencing of X. campestris pv. papavericola.</title>
        <authorList>
            <person name="Hussain R.M.F."/>
            <person name="Greer S."/>
            <person name="Harrison J."/>
            <person name="Grant M."/>
            <person name="Vicente J."/>
            <person name="Studholme D.J."/>
        </authorList>
    </citation>
    <scope>NUCLEOTIDE SEQUENCE</scope>
    <source>
        <strain evidence="2">NCPPB 2970</strain>
    </source>
</reference>
<accession>A0AAJ2X6E1</accession>
<dbReference type="AlphaFoldDB" id="A0AAJ2X6E1"/>
<dbReference type="CDD" id="cd02440">
    <property type="entry name" value="AdoMet_MTases"/>
    <property type="match status" value="1"/>
</dbReference>
<evidence type="ECO:0000313" key="3">
    <source>
        <dbReference type="Proteomes" id="UP001297361"/>
    </source>
</evidence>
<proteinExistence type="predicted"/>
<protein>
    <submittedName>
        <fullName evidence="2">Class I SAM-dependent methyltransferase</fullName>
        <ecNumber evidence="2">2.1.-.-</ecNumber>
    </submittedName>
</protein>
<dbReference type="GO" id="GO:0032259">
    <property type="term" value="P:methylation"/>
    <property type="evidence" value="ECO:0007669"/>
    <property type="project" value="UniProtKB-KW"/>
</dbReference>
<dbReference type="RefSeq" id="WP_228425701.1">
    <property type="nucleotide sequence ID" value="NZ_JAJFNJ020000003.1"/>
</dbReference>
<feature type="domain" description="Methyltransferase" evidence="1">
    <location>
        <begin position="50"/>
        <end position="152"/>
    </location>
</feature>
<keyword evidence="2" id="KW-0489">Methyltransferase</keyword>
<name>A0AAJ2X6E1_XANCA</name>
<dbReference type="InterPro" id="IPR029063">
    <property type="entry name" value="SAM-dependent_MTases_sf"/>
</dbReference>
<reference evidence="2" key="1">
    <citation type="submission" date="2021-10" db="EMBL/GenBank/DDBJ databases">
        <authorList>
            <person name="Hussein R."/>
            <person name="Harrison J."/>
            <person name="Studholme D.J."/>
            <person name="Vicente J."/>
            <person name="Grant M."/>
        </authorList>
    </citation>
    <scope>NUCLEOTIDE SEQUENCE</scope>
    <source>
        <strain evidence="2">NCPPB 2970</strain>
    </source>
</reference>
<evidence type="ECO:0000313" key="2">
    <source>
        <dbReference type="EMBL" id="MEC3889573.1"/>
    </source>
</evidence>
<evidence type="ECO:0000259" key="1">
    <source>
        <dbReference type="Pfam" id="PF13847"/>
    </source>
</evidence>
<dbReference type="Proteomes" id="UP001297361">
    <property type="component" value="Unassembled WGS sequence"/>
</dbReference>
<dbReference type="EMBL" id="JAJFNJ020000003">
    <property type="protein sequence ID" value="MEC3889573.1"/>
    <property type="molecule type" value="Genomic_DNA"/>
</dbReference>
<dbReference type="SUPFAM" id="SSF53335">
    <property type="entry name" value="S-adenosyl-L-methionine-dependent methyltransferases"/>
    <property type="match status" value="1"/>
</dbReference>
<sequence length="232" mass="25399">MGLIDRDFALTSGERVVTLKVDEIPPDHLARYAFARQALSDLPGPLLGADIFCGGGYGTHLLAQGLPCFMLGIDGSAESIARASQTYVDLNVMFAHKFFPFALPADHFDFIVSMESIEHVENGALFFGLMVHALKPGGRLIISAPNSSVVDLSKNPYRWHYKHYTVEEMLELGQQHGMTLINWQGADCTIVGADGKVVATNSQSPRSGALREGYIGDTQTYYFKKPLRGLTC</sequence>